<accession>A0ABX8JCZ2</accession>
<dbReference type="InterPro" id="IPR051798">
    <property type="entry name" value="Class-II_PLP-Dep_Aminotrans"/>
</dbReference>
<evidence type="ECO:0000313" key="6">
    <source>
        <dbReference type="Proteomes" id="UP000683557"/>
    </source>
</evidence>
<sequence length="384" mass="42976">MTQKKYDFDEIIDRRGTASEKWDKYRGRDIIPLWVADMDFRSPPAIIQALHERVEHGVFGYTAPPESLVQAVMDSLEAEFDWQVRREWITWLPGLVTGLNVSCRAVGEAGDDVVTFTPVYPPFMSAPPLSGRNVINVPLRCDGNVWGLDLEALEAAVTPRTRQLLLCSPHNPVGRVWTRDELAALDDFAVRHDLVICSDEIHAGLVLEPGVRHIPIATLSPETSRRTITLMAPSKTYNVPGLGCSFAVISDDTLRRAFRKAMGRIVPHVNLLGYTAAEAAYRDGEEWRRELLEYLRGNRDLVEKEVTGMGLTVARVEATYLSWIDLRETGIEDPVRFFEEAGVGLSGGSDFGLPGYVRLNFGCRRELLQEALGRMRLALEGKRG</sequence>
<evidence type="ECO:0000256" key="1">
    <source>
        <dbReference type="ARBA" id="ARBA00001933"/>
    </source>
</evidence>
<dbReference type="InterPro" id="IPR027619">
    <property type="entry name" value="C-S_lyase_PatB-like"/>
</dbReference>
<proteinExistence type="predicted"/>
<keyword evidence="3 5" id="KW-0456">Lyase</keyword>
<feature type="domain" description="Aminotransferase class I/classII large" evidence="4">
    <location>
        <begin position="29"/>
        <end position="374"/>
    </location>
</feature>
<dbReference type="InterPro" id="IPR004839">
    <property type="entry name" value="Aminotransferase_I/II_large"/>
</dbReference>
<dbReference type="PANTHER" id="PTHR43525">
    <property type="entry name" value="PROTEIN MALY"/>
    <property type="match status" value="1"/>
</dbReference>
<dbReference type="RefSeq" id="WP_216800122.1">
    <property type="nucleotide sequence ID" value="NZ_CP076723.1"/>
</dbReference>
<dbReference type="Pfam" id="PF00155">
    <property type="entry name" value="Aminotran_1_2"/>
    <property type="match status" value="1"/>
</dbReference>
<dbReference type="GO" id="GO:0016829">
    <property type="term" value="F:lyase activity"/>
    <property type="evidence" value="ECO:0007669"/>
    <property type="project" value="UniProtKB-KW"/>
</dbReference>
<evidence type="ECO:0000313" key="5">
    <source>
        <dbReference type="EMBL" id="QWV93405.1"/>
    </source>
</evidence>
<gene>
    <name evidence="5" type="ORF">KP004_19925</name>
</gene>
<organism evidence="5 6">
    <name type="scientific">Geomonas oryzisoli</name>
    <dbReference type="NCBI Taxonomy" id="2847992"/>
    <lineage>
        <taxon>Bacteria</taxon>
        <taxon>Pseudomonadati</taxon>
        <taxon>Thermodesulfobacteriota</taxon>
        <taxon>Desulfuromonadia</taxon>
        <taxon>Geobacterales</taxon>
        <taxon>Geobacteraceae</taxon>
        <taxon>Geomonas</taxon>
    </lineage>
</organism>
<evidence type="ECO:0000256" key="2">
    <source>
        <dbReference type="ARBA" id="ARBA00022898"/>
    </source>
</evidence>
<keyword evidence="6" id="KW-1185">Reference proteome</keyword>
<dbReference type="EMBL" id="CP076723">
    <property type="protein sequence ID" value="QWV93405.1"/>
    <property type="molecule type" value="Genomic_DNA"/>
</dbReference>
<dbReference type="Proteomes" id="UP000683557">
    <property type="component" value="Chromosome"/>
</dbReference>
<evidence type="ECO:0000259" key="4">
    <source>
        <dbReference type="Pfam" id="PF00155"/>
    </source>
</evidence>
<comment type="cofactor">
    <cofactor evidence="1">
        <name>pyridoxal 5'-phosphate</name>
        <dbReference type="ChEBI" id="CHEBI:597326"/>
    </cofactor>
</comment>
<dbReference type="PANTHER" id="PTHR43525:SF1">
    <property type="entry name" value="PROTEIN MALY"/>
    <property type="match status" value="1"/>
</dbReference>
<reference evidence="5 6" key="1">
    <citation type="submission" date="2021-06" db="EMBL/GenBank/DDBJ databases">
        <title>Gemonas diversity in paddy soil.</title>
        <authorList>
            <person name="Liu G."/>
        </authorList>
    </citation>
    <scope>NUCLEOTIDE SEQUENCE [LARGE SCALE GENOMIC DNA]</scope>
    <source>
        <strain evidence="5 6">RG10</strain>
    </source>
</reference>
<dbReference type="CDD" id="cd00609">
    <property type="entry name" value="AAT_like"/>
    <property type="match status" value="1"/>
</dbReference>
<evidence type="ECO:0000256" key="3">
    <source>
        <dbReference type="ARBA" id="ARBA00023239"/>
    </source>
</evidence>
<dbReference type="NCBIfam" id="TIGR04350">
    <property type="entry name" value="C_S_lyase_PatB"/>
    <property type="match status" value="1"/>
</dbReference>
<name>A0ABX8JCZ2_9BACT</name>
<keyword evidence="2" id="KW-0663">Pyridoxal phosphate</keyword>
<protein>
    <submittedName>
        <fullName evidence="5">PatB family C-S lyase</fullName>
    </submittedName>
</protein>